<evidence type="ECO:0000259" key="5">
    <source>
        <dbReference type="Pfam" id="PF00542"/>
    </source>
</evidence>
<dbReference type="CDD" id="cd00387">
    <property type="entry name" value="Ribosomal_L7_L12"/>
    <property type="match status" value="1"/>
</dbReference>
<dbReference type="GO" id="GO:0003729">
    <property type="term" value="F:mRNA binding"/>
    <property type="evidence" value="ECO:0007669"/>
    <property type="project" value="TreeGrafter"/>
</dbReference>
<evidence type="ECO:0000256" key="2">
    <source>
        <dbReference type="ARBA" id="ARBA00022980"/>
    </source>
</evidence>
<evidence type="ECO:0000313" key="7">
    <source>
        <dbReference type="EMBL" id="SCW22659.1"/>
    </source>
</evidence>
<evidence type="ECO:0000256" key="3">
    <source>
        <dbReference type="ARBA" id="ARBA00023274"/>
    </source>
</evidence>
<dbReference type="GO" id="GO:0003735">
    <property type="term" value="F:structural constituent of ribosome"/>
    <property type="evidence" value="ECO:0007669"/>
    <property type="project" value="InterPro"/>
</dbReference>
<dbReference type="InterPro" id="IPR014719">
    <property type="entry name" value="Ribosomal_bL12_C/ClpS-like"/>
</dbReference>
<dbReference type="GeneID" id="29999331"/>
<dbReference type="GO" id="GO:0006412">
    <property type="term" value="P:translation"/>
    <property type="evidence" value="ECO:0007669"/>
    <property type="project" value="UniProtKB-UniRule"/>
</dbReference>
<dbReference type="SUPFAM" id="SSF54736">
    <property type="entry name" value="ClpS-like"/>
    <property type="match status" value="1"/>
</dbReference>
<dbReference type="GO" id="GO:0022625">
    <property type="term" value="C:cytosolic large ribosomal subunit"/>
    <property type="evidence" value="ECO:0007669"/>
    <property type="project" value="TreeGrafter"/>
</dbReference>
<dbReference type="HAMAP" id="MF_00368">
    <property type="entry name" value="Ribosomal_bL12"/>
    <property type="match status" value="1"/>
</dbReference>
<dbReference type="PANTHER" id="PTHR45987:SF4">
    <property type="entry name" value="LARGE RIBOSOMAL SUBUNIT PROTEIN BL12M"/>
    <property type="match status" value="1"/>
</dbReference>
<gene>
    <name evidence="4 7" type="primary">rpl12</name>
    <name evidence="7" type="ORF">J0237_219</name>
</gene>
<evidence type="ECO:0000256" key="4">
    <source>
        <dbReference type="HAMAP-Rule" id="MF_00368"/>
    </source>
</evidence>
<feature type="domain" description="Large ribosomal subunit protein bL12 oligomerization" evidence="6">
    <location>
        <begin position="4"/>
        <end position="48"/>
    </location>
</feature>
<keyword evidence="3 4" id="KW-0687">Ribonucleoprotein</keyword>
<dbReference type="Pfam" id="PF00542">
    <property type="entry name" value="Ribosomal_L12"/>
    <property type="match status" value="1"/>
</dbReference>
<comment type="subcellular location">
    <subcellularLocation>
        <location evidence="4">Plastid</location>
        <location evidence="4">Chloroplast</location>
    </subcellularLocation>
</comment>
<dbReference type="AlphaFoldDB" id="A0A1G4NVX9"/>
<dbReference type="GO" id="GO:0009507">
    <property type="term" value="C:chloroplast"/>
    <property type="evidence" value="ECO:0007669"/>
    <property type="project" value="UniProtKB-SubCell"/>
</dbReference>
<reference evidence="7" key="2">
    <citation type="submission" date="2016-10" db="EMBL/GenBank/DDBJ databases">
        <authorList>
            <person name="de Groot N.N."/>
        </authorList>
    </citation>
    <scope>NUCLEOTIDE SEQUENCE</scope>
</reference>
<dbReference type="InterPro" id="IPR000206">
    <property type="entry name" value="Ribosomal_bL12"/>
</dbReference>
<dbReference type="SUPFAM" id="SSF48300">
    <property type="entry name" value="Ribosomal protein L7/12, oligomerisation (N-terminal) domain"/>
    <property type="match status" value="1"/>
</dbReference>
<dbReference type="NCBIfam" id="TIGR00855">
    <property type="entry name" value="L12"/>
    <property type="match status" value="1"/>
</dbReference>
<dbReference type="RefSeq" id="YP_009314405.1">
    <property type="nucleotide sequence ID" value="NC_031661.1"/>
</dbReference>
<organism evidence="7">
    <name type="scientific">Liagora harveyana</name>
    <dbReference type="NCBI Taxonomy" id="406718"/>
    <lineage>
        <taxon>Eukaryota</taxon>
        <taxon>Rhodophyta</taxon>
        <taxon>Florideophyceae</taxon>
        <taxon>Nemaliophycidae</taxon>
        <taxon>Nemaliales</taxon>
        <taxon>Liagoraceae</taxon>
        <taxon>Liagora</taxon>
    </lineage>
</organism>
<dbReference type="FunFam" id="3.30.1390.10:FF:000001">
    <property type="entry name" value="50S ribosomal protein L7/L12"/>
    <property type="match status" value="1"/>
</dbReference>
<keyword evidence="7" id="KW-0150">Chloroplast</keyword>
<sequence>MTDKISSIIEDLKTLTLLEAAELVKEIESTFDVDASQASASSGLVMAGPGQGLSSPEAEEKTEFDVILADVPAPKKIAILKVVRSLTGLGLKEAKELVESSPKTLKEATTKDDADQMKAKLEEAGATVEVK</sequence>
<reference evidence="7" key="1">
    <citation type="submission" date="2016-10" db="EMBL/GenBank/DDBJ databases">
        <title>Chloroplast genomes as a tool to resolve red algal phylogenies: a case study in the Nemaliales.</title>
        <authorList>
            <person name="Costa J.F."/>
            <person name="Lin S.M."/>
            <person name="Macaya E.C."/>
            <person name="Fernandez-Garcia C."/>
            <person name="Verbruggen H."/>
        </authorList>
    </citation>
    <scope>NUCLEOTIDE SEQUENCE</scope>
</reference>
<dbReference type="Gene3D" id="3.30.1390.10">
    <property type="match status" value="1"/>
</dbReference>
<dbReference type="EMBL" id="LT622869">
    <property type="protein sequence ID" value="SCW22659.1"/>
    <property type="molecule type" value="Genomic_DNA"/>
</dbReference>
<dbReference type="InterPro" id="IPR013823">
    <property type="entry name" value="Ribosomal_bL12_C"/>
</dbReference>
<dbReference type="Pfam" id="PF16320">
    <property type="entry name" value="Ribosomal_L12_N"/>
    <property type="match status" value="1"/>
</dbReference>
<evidence type="ECO:0000259" key="6">
    <source>
        <dbReference type="Pfam" id="PF16320"/>
    </source>
</evidence>
<comment type="subunit">
    <text evidence="4">Homodimer. Part of the ribosomal stalk of the 50S ribosomal subunit. Forms a multimeric L10(L12)X complex, where L10 forms an elongated spine to which 2 to 4 L12 dimers bind in a sequential fashion. Binds GTP-bound translation factors.</text>
</comment>
<keyword evidence="2 4" id="KW-0689">Ribosomal protein</keyword>
<dbReference type="InterPro" id="IPR036235">
    <property type="entry name" value="Ribosomal_bL12_oligo_N_sf"/>
</dbReference>
<keyword evidence="7" id="KW-0934">Plastid</keyword>
<comment type="similarity">
    <text evidence="1 4">Belongs to the bacterial ribosomal protein bL12 family.</text>
</comment>
<name>A0A1G4NVX9_9FLOR</name>
<accession>A0A1G4NVX9</accession>
<dbReference type="PANTHER" id="PTHR45987">
    <property type="entry name" value="39S RIBOSOMAL PROTEIN L12"/>
    <property type="match status" value="1"/>
</dbReference>
<comment type="function">
    <text evidence="4">Forms part of the ribosomal stalk which helps the ribosome interact with GTP-bound translation factors. Is thus essential for accurate translation.</text>
</comment>
<dbReference type="InterPro" id="IPR008932">
    <property type="entry name" value="Ribosomal_bL12_oligo"/>
</dbReference>
<geneLocation type="chloroplast" evidence="7"/>
<evidence type="ECO:0000256" key="1">
    <source>
        <dbReference type="ARBA" id="ARBA00007197"/>
    </source>
</evidence>
<dbReference type="Gene3D" id="1.20.5.710">
    <property type="entry name" value="Single helix bin"/>
    <property type="match status" value="1"/>
</dbReference>
<protein>
    <recommendedName>
        <fullName evidence="4">Large ribosomal subunit protein bL12c</fullName>
    </recommendedName>
</protein>
<proteinExistence type="inferred from homology"/>
<feature type="domain" description="Large ribosomal subunit protein bL12 C-terminal" evidence="5">
    <location>
        <begin position="64"/>
        <end position="131"/>
    </location>
</feature>